<dbReference type="InterPro" id="IPR037523">
    <property type="entry name" value="VOC_core"/>
</dbReference>
<evidence type="ECO:0000313" key="3">
    <source>
        <dbReference type="Proteomes" id="UP000319103"/>
    </source>
</evidence>
<dbReference type="Pfam" id="PF18029">
    <property type="entry name" value="Glyoxalase_6"/>
    <property type="match status" value="1"/>
</dbReference>
<dbReference type="CDD" id="cd07247">
    <property type="entry name" value="SgaA_N_like"/>
    <property type="match status" value="1"/>
</dbReference>
<dbReference type="SUPFAM" id="SSF54593">
    <property type="entry name" value="Glyoxalase/Bleomycin resistance protein/Dihydroxybiphenyl dioxygenase"/>
    <property type="match status" value="2"/>
</dbReference>
<dbReference type="InterPro" id="IPR041581">
    <property type="entry name" value="Glyoxalase_6"/>
</dbReference>
<sequence length="264" mass="28180">MTEPAAAKGAAVRCVPAVPSWVSLTVSDLDSAMAFYGELLGWTFSRGPDRWGRYVRALAEGVAVAGMSASDLHLPVAWTTFFGTEDADAISERIQARGGTVAIGPLGFDAGRMLIAADRSGAPFGVWEGETGSGAVLNSLAGGPVWIELRTKDAFDSAIFYGEVFGWDSRKSGVFDVRWENERVVLRSADRSVAALVTATDPEARPSWNVYFSVADADESVELAERLGADVLGEVNDSPYGRWADLRDPQGGRFCLQGPRPEGG</sequence>
<dbReference type="OrthoDB" id="9793039at2"/>
<dbReference type="Gene3D" id="3.10.180.10">
    <property type="entry name" value="2,3-Dihydroxybiphenyl 1,2-Dioxygenase, domain 1"/>
    <property type="match status" value="2"/>
</dbReference>
<gene>
    <name evidence="2" type="ORF">E6W39_36780</name>
</gene>
<feature type="domain" description="VOC" evidence="1">
    <location>
        <begin position="18"/>
        <end position="129"/>
    </location>
</feature>
<reference evidence="2 3" key="1">
    <citation type="submission" date="2019-06" db="EMBL/GenBank/DDBJ databases">
        <title>Description of Kitasatospora acidophila sp. nov. isolated from pine grove soil, and reclassification of Streptomyces novaecaesareae to Kitasatospora novaeceasareae comb. nov.</title>
        <authorList>
            <person name="Kim M.J."/>
        </authorList>
    </citation>
    <scope>NUCLEOTIDE SEQUENCE [LARGE SCALE GENOMIC DNA]</scope>
    <source>
        <strain evidence="2 3">MMS16-CNU292</strain>
    </source>
</reference>
<dbReference type="EMBL" id="VIGB01000003">
    <property type="protein sequence ID" value="TQF06734.1"/>
    <property type="molecule type" value="Genomic_DNA"/>
</dbReference>
<comment type="caution">
    <text evidence="2">The sequence shown here is derived from an EMBL/GenBank/DDBJ whole genome shotgun (WGS) entry which is preliminary data.</text>
</comment>
<dbReference type="AlphaFoldDB" id="A0A540WE96"/>
<dbReference type="Proteomes" id="UP000319103">
    <property type="component" value="Unassembled WGS sequence"/>
</dbReference>
<dbReference type="RefSeq" id="WP_141637144.1">
    <property type="nucleotide sequence ID" value="NZ_VIGB01000003.1"/>
</dbReference>
<protein>
    <submittedName>
        <fullName evidence="2">VOC family protein</fullName>
    </submittedName>
</protein>
<dbReference type="InterPro" id="IPR004360">
    <property type="entry name" value="Glyas_Fos-R_dOase_dom"/>
</dbReference>
<dbReference type="PANTHER" id="PTHR33993:SF10">
    <property type="entry name" value="CONSERVED PROTEIN"/>
    <property type="match status" value="1"/>
</dbReference>
<dbReference type="InterPro" id="IPR052164">
    <property type="entry name" value="Anthracycline_SecMetBiosynth"/>
</dbReference>
<dbReference type="PANTHER" id="PTHR33993">
    <property type="entry name" value="GLYOXALASE-RELATED"/>
    <property type="match status" value="1"/>
</dbReference>
<dbReference type="PROSITE" id="PS51819">
    <property type="entry name" value="VOC"/>
    <property type="match status" value="2"/>
</dbReference>
<name>A0A540WE96_9ACTN</name>
<evidence type="ECO:0000259" key="1">
    <source>
        <dbReference type="PROSITE" id="PS51819"/>
    </source>
</evidence>
<dbReference type="InterPro" id="IPR029068">
    <property type="entry name" value="Glyas_Bleomycin-R_OHBP_Dase"/>
</dbReference>
<dbReference type="Pfam" id="PF00903">
    <property type="entry name" value="Glyoxalase"/>
    <property type="match status" value="1"/>
</dbReference>
<keyword evidence="3" id="KW-1185">Reference proteome</keyword>
<organism evidence="2 3">
    <name type="scientific">Kitasatospora acidiphila</name>
    <dbReference type="NCBI Taxonomy" id="2567942"/>
    <lineage>
        <taxon>Bacteria</taxon>
        <taxon>Bacillati</taxon>
        <taxon>Actinomycetota</taxon>
        <taxon>Actinomycetes</taxon>
        <taxon>Kitasatosporales</taxon>
        <taxon>Streptomycetaceae</taxon>
        <taxon>Kitasatospora</taxon>
    </lineage>
</organism>
<proteinExistence type="predicted"/>
<feature type="domain" description="VOC" evidence="1">
    <location>
        <begin position="143"/>
        <end position="259"/>
    </location>
</feature>
<accession>A0A540WE96</accession>
<evidence type="ECO:0000313" key="2">
    <source>
        <dbReference type="EMBL" id="TQF06734.1"/>
    </source>
</evidence>